<evidence type="ECO:0000256" key="2">
    <source>
        <dbReference type="ARBA" id="ARBA00022448"/>
    </source>
</evidence>
<name>A0AAW5QXG9_9HYPH</name>
<organism evidence="10 11">
    <name type="scientific">Microbaculum marinisediminis</name>
    <dbReference type="NCBI Taxonomy" id="2931392"/>
    <lineage>
        <taxon>Bacteria</taxon>
        <taxon>Pseudomonadati</taxon>
        <taxon>Pseudomonadota</taxon>
        <taxon>Alphaproteobacteria</taxon>
        <taxon>Hyphomicrobiales</taxon>
        <taxon>Tepidamorphaceae</taxon>
        <taxon>Microbaculum</taxon>
    </lineage>
</organism>
<accession>A0AAW5QXG9</accession>
<dbReference type="PANTHER" id="PTHR35008:SF4">
    <property type="entry name" value="BLL4482 PROTEIN"/>
    <property type="match status" value="1"/>
</dbReference>
<sequence>MIGKLAAITVAAAVAAGAVFLGWQESDKPGALFRPDDAQVVASGEAIYGTYCASCHGADLKGEADWRSRDADGFLPAPPHDETGHTWHHPDELLFAITKFGVAKASGLDNYQTKMPVYDGTLSDEEIVAVLSYLKAQWPDAVRKRHDDLNANYARQK</sequence>
<comment type="cofactor">
    <cofactor evidence="1">
        <name>heme c</name>
        <dbReference type="ChEBI" id="CHEBI:61717"/>
    </cofactor>
</comment>
<evidence type="ECO:0000313" key="11">
    <source>
        <dbReference type="Proteomes" id="UP001320898"/>
    </source>
</evidence>
<evidence type="ECO:0000256" key="1">
    <source>
        <dbReference type="ARBA" id="ARBA00001926"/>
    </source>
</evidence>
<evidence type="ECO:0000256" key="4">
    <source>
        <dbReference type="ARBA" id="ARBA00022660"/>
    </source>
</evidence>
<evidence type="ECO:0000256" key="6">
    <source>
        <dbReference type="ARBA" id="ARBA00022982"/>
    </source>
</evidence>
<dbReference type="GO" id="GO:0020037">
    <property type="term" value="F:heme binding"/>
    <property type="evidence" value="ECO:0007669"/>
    <property type="project" value="InterPro"/>
</dbReference>
<keyword evidence="2" id="KW-0813">Transport</keyword>
<proteinExistence type="predicted"/>
<gene>
    <name evidence="10" type="ORF">MUB46_08340</name>
</gene>
<evidence type="ECO:0000256" key="8">
    <source>
        <dbReference type="PROSITE-ProRule" id="PRU00433"/>
    </source>
</evidence>
<comment type="caution">
    <text evidence="10">The sequence shown here is derived from an EMBL/GenBank/DDBJ whole genome shotgun (WGS) entry which is preliminary data.</text>
</comment>
<protein>
    <submittedName>
        <fullName evidence="10">Cytochrome c</fullName>
    </submittedName>
</protein>
<keyword evidence="11" id="KW-1185">Reference proteome</keyword>
<dbReference type="PRINTS" id="PR00605">
    <property type="entry name" value="CYTCHROMECIC"/>
</dbReference>
<evidence type="ECO:0000256" key="5">
    <source>
        <dbReference type="ARBA" id="ARBA00022723"/>
    </source>
</evidence>
<reference evidence="10 11" key="1">
    <citation type="submission" date="2022-04" db="EMBL/GenBank/DDBJ databases">
        <authorList>
            <person name="Ye Y.-Q."/>
            <person name="Du Z.-J."/>
        </authorList>
    </citation>
    <scope>NUCLEOTIDE SEQUENCE [LARGE SCALE GENOMIC DNA]</scope>
    <source>
        <strain evidence="10 11">A6E488</strain>
    </source>
</reference>
<dbReference type="GO" id="GO:0005506">
    <property type="term" value="F:iron ion binding"/>
    <property type="evidence" value="ECO:0007669"/>
    <property type="project" value="InterPro"/>
</dbReference>
<dbReference type="InterPro" id="IPR036909">
    <property type="entry name" value="Cyt_c-like_dom_sf"/>
</dbReference>
<dbReference type="PANTHER" id="PTHR35008">
    <property type="entry name" value="BLL4482 PROTEIN-RELATED"/>
    <property type="match status" value="1"/>
</dbReference>
<evidence type="ECO:0000256" key="7">
    <source>
        <dbReference type="ARBA" id="ARBA00023004"/>
    </source>
</evidence>
<evidence type="ECO:0000259" key="9">
    <source>
        <dbReference type="PROSITE" id="PS51007"/>
    </source>
</evidence>
<keyword evidence="3 8" id="KW-0349">Heme</keyword>
<dbReference type="Gene3D" id="1.10.760.10">
    <property type="entry name" value="Cytochrome c-like domain"/>
    <property type="match status" value="1"/>
</dbReference>
<keyword evidence="4" id="KW-0679">Respiratory chain</keyword>
<evidence type="ECO:0000256" key="3">
    <source>
        <dbReference type="ARBA" id="ARBA00022617"/>
    </source>
</evidence>
<dbReference type="AlphaFoldDB" id="A0AAW5QXG9"/>
<dbReference type="GO" id="GO:0009055">
    <property type="term" value="F:electron transfer activity"/>
    <property type="evidence" value="ECO:0007669"/>
    <property type="project" value="InterPro"/>
</dbReference>
<dbReference type="Pfam" id="PF13442">
    <property type="entry name" value="Cytochrome_CBB3"/>
    <property type="match status" value="1"/>
</dbReference>
<dbReference type="RefSeq" id="WP_261615424.1">
    <property type="nucleotide sequence ID" value="NZ_JALIDZ010000003.1"/>
</dbReference>
<evidence type="ECO:0000313" key="10">
    <source>
        <dbReference type="EMBL" id="MCT8971857.1"/>
    </source>
</evidence>
<feature type="domain" description="Cytochrome c" evidence="9">
    <location>
        <begin position="39"/>
        <end position="138"/>
    </location>
</feature>
<dbReference type="InterPro" id="IPR009056">
    <property type="entry name" value="Cyt_c-like_dom"/>
</dbReference>
<keyword evidence="7 8" id="KW-0408">Iron</keyword>
<dbReference type="PROSITE" id="PS51007">
    <property type="entry name" value="CYTC"/>
    <property type="match status" value="1"/>
</dbReference>
<dbReference type="InterPro" id="IPR051459">
    <property type="entry name" value="Cytochrome_c-type_DH"/>
</dbReference>
<dbReference type="InterPro" id="IPR008168">
    <property type="entry name" value="Cyt_C_IC"/>
</dbReference>
<keyword evidence="6" id="KW-0249">Electron transport</keyword>
<dbReference type="Proteomes" id="UP001320898">
    <property type="component" value="Unassembled WGS sequence"/>
</dbReference>
<dbReference type="EMBL" id="JALIDZ010000003">
    <property type="protein sequence ID" value="MCT8971857.1"/>
    <property type="molecule type" value="Genomic_DNA"/>
</dbReference>
<dbReference type="SUPFAM" id="SSF46626">
    <property type="entry name" value="Cytochrome c"/>
    <property type="match status" value="1"/>
</dbReference>
<keyword evidence="5 8" id="KW-0479">Metal-binding</keyword>